<name>A0A916V034_9BURK</name>
<organism evidence="4 5">
    <name type="scientific">Undibacterium terreum</name>
    <dbReference type="NCBI Taxonomy" id="1224302"/>
    <lineage>
        <taxon>Bacteria</taxon>
        <taxon>Pseudomonadati</taxon>
        <taxon>Pseudomonadota</taxon>
        <taxon>Betaproteobacteria</taxon>
        <taxon>Burkholderiales</taxon>
        <taxon>Oxalobacteraceae</taxon>
        <taxon>Undibacterium</taxon>
    </lineage>
</organism>
<dbReference type="GO" id="GO:0016810">
    <property type="term" value="F:hydrolase activity, acting on carbon-nitrogen (but not peptide) bonds"/>
    <property type="evidence" value="ECO:0007669"/>
    <property type="project" value="InterPro"/>
</dbReference>
<dbReference type="InterPro" id="IPR011330">
    <property type="entry name" value="Glyco_hydro/deAcase_b/a-brl"/>
</dbReference>
<dbReference type="SUPFAM" id="SSF88713">
    <property type="entry name" value="Glycoside hydrolase/deacetylase"/>
    <property type="match status" value="1"/>
</dbReference>
<sequence length="326" mass="36875">MTTSFIDSLTSRMVRVIGNRIAPHGKGQGRLCILNYHRILEHADPMLDEDPDVDMFRWQMQALASSFNVMPLYDAMLALKNDRMPPRAVAITFDDGYRSTHDLALPILKEFGLTATVFVTTGYMDGNNMWNDRILEAVRRLPEGTLDLHDLGLGLHPVSTVAERKQTADKLIDIAKYLATEKRLELSLKLESLIGNHRSEDLMLTRQMVHTLAEQGIEVGGHTITHPILTRLDDQRARDEIAGCKEQLEAIIGKPVRLFAYPNGKVGMDFDERHVQMAKAAGYSAAFTTAMGSVKPQMDMHQIPRSRPWDNTPLFFKLRLLRWLAI</sequence>
<evidence type="ECO:0000256" key="1">
    <source>
        <dbReference type="ARBA" id="ARBA00004613"/>
    </source>
</evidence>
<keyword evidence="5" id="KW-1185">Reference proteome</keyword>
<reference evidence="4" key="2">
    <citation type="submission" date="2020-09" db="EMBL/GenBank/DDBJ databases">
        <authorList>
            <person name="Sun Q."/>
            <person name="Zhou Y."/>
        </authorList>
    </citation>
    <scope>NUCLEOTIDE SEQUENCE</scope>
    <source>
        <strain evidence="4">CGMCC 1.10998</strain>
    </source>
</reference>
<dbReference type="EMBL" id="BMED01000007">
    <property type="protein sequence ID" value="GGC97093.1"/>
    <property type="molecule type" value="Genomic_DNA"/>
</dbReference>
<gene>
    <name evidence="4" type="ORF">GCM10011396_50700</name>
</gene>
<dbReference type="InterPro" id="IPR051398">
    <property type="entry name" value="Polysacch_Deacetylase"/>
</dbReference>
<evidence type="ECO:0000313" key="5">
    <source>
        <dbReference type="Proteomes" id="UP000637423"/>
    </source>
</evidence>
<dbReference type="Proteomes" id="UP000637423">
    <property type="component" value="Unassembled WGS sequence"/>
</dbReference>
<evidence type="ECO:0000256" key="2">
    <source>
        <dbReference type="ARBA" id="ARBA00022729"/>
    </source>
</evidence>
<dbReference type="Gene3D" id="3.20.20.370">
    <property type="entry name" value="Glycoside hydrolase/deacetylase"/>
    <property type="match status" value="1"/>
</dbReference>
<dbReference type="GO" id="GO:0005576">
    <property type="term" value="C:extracellular region"/>
    <property type="evidence" value="ECO:0007669"/>
    <property type="project" value="UniProtKB-SubCell"/>
</dbReference>
<dbReference type="AlphaFoldDB" id="A0A916V034"/>
<evidence type="ECO:0000259" key="3">
    <source>
        <dbReference type="PROSITE" id="PS51677"/>
    </source>
</evidence>
<dbReference type="PANTHER" id="PTHR34216:SF3">
    <property type="entry name" value="POLY-BETA-1,6-N-ACETYL-D-GLUCOSAMINE N-DEACETYLASE"/>
    <property type="match status" value="1"/>
</dbReference>
<feature type="domain" description="NodB homology" evidence="3">
    <location>
        <begin position="87"/>
        <end position="326"/>
    </location>
</feature>
<comment type="subcellular location">
    <subcellularLocation>
        <location evidence="1">Secreted</location>
    </subcellularLocation>
</comment>
<reference evidence="4" key="1">
    <citation type="journal article" date="2014" name="Int. J. Syst. Evol. Microbiol.">
        <title>Complete genome sequence of Corynebacterium casei LMG S-19264T (=DSM 44701T), isolated from a smear-ripened cheese.</title>
        <authorList>
            <consortium name="US DOE Joint Genome Institute (JGI-PGF)"/>
            <person name="Walter F."/>
            <person name="Albersmeier A."/>
            <person name="Kalinowski J."/>
            <person name="Ruckert C."/>
        </authorList>
    </citation>
    <scope>NUCLEOTIDE SEQUENCE</scope>
    <source>
        <strain evidence="4">CGMCC 1.10998</strain>
    </source>
</reference>
<accession>A0A916V034</accession>
<dbReference type="PROSITE" id="PS51677">
    <property type="entry name" value="NODB"/>
    <property type="match status" value="1"/>
</dbReference>
<dbReference type="InterPro" id="IPR002509">
    <property type="entry name" value="NODB_dom"/>
</dbReference>
<keyword evidence="2" id="KW-0732">Signal</keyword>
<dbReference type="Pfam" id="PF01522">
    <property type="entry name" value="Polysacc_deac_1"/>
    <property type="match status" value="1"/>
</dbReference>
<dbReference type="GO" id="GO:0005975">
    <property type="term" value="P:carbohydrate metabolic process"/>
    <property type="evidence" value="ECO:0007669"/>
    <property type="project" value="InterPro"/>
</dbReference>
<evidence type="ECO:0000313" key="4">
    <source>
        <dbReference type="EMBL" id="GGC97093.1"/>
    </source>
</evidence>
<dbReference type="PANTHER" id="PTHR34216">
    <property type="match status" value="1"/>
</dbReference>
<proteinExistence type="predicted"/>
<protein>
    <recommendedName>
        <fullName evidence="3">NodB homology domain-containing protein</fullName>
    </recommendedName>
</protein>
<dbReference type="CDD" id="cd10918">
    <property type="entry name" value="CE4_NodB_like_5s_6s"/>
    <property type="match status" value="1"/>
</dbReference>
<comment type="caution">
    <text evidence="4">The sequence shown here is derived from an EMBL/GenBank/DDBJ whole genome shotgun (WGS) entry which is preliminary data.</text>
</comment>
<dbReference type="RefSeq" id="WP_229751353.1">
    <property type="nucleotide sequence ID" value="NZ_BMED01000007.1"/>
</dbReference>